<comment type="caution">
    <text evidence="2">The sequence shown here is derived from an EMBL/GenBank/DDBJ whole genome shotgun (WGS) entry which is preliminary data.</text>
</comment>
<reference evidence="2" key="2">
    <citation type="journal article" date="2023" name="IMA Fungus">
        <title>Comparative genomic study of the Penicillium genus elucidates a diverse pangenome and 15 lateral gene transfer events.</title>
        <authorList>
            <person name="Petersen C."/>
            <person name="Sorensen T."/>
            <person name="Nielsen M.R."/>
            <person name="Sondergaard T.E."/>
            <person name="Sorensen J.L."/>
            <person name="Fitzpatrick D.A."/>
            <person name="Frisvad J.C."/>
            <person name="Nielsen K.L."/>
        </authorList>
    </citation>
    <scope>NUCLEOTIDE SEQUENCE</scope>
    <source>
        <strain evidence="2">IBT 21917</strain>
    </source>
</reference>
<evidence type="ECO:0000256" key="1">
    <source>
        <dbReference type="SAM" id="MobiDB-lite"/>
    </source>
</evidence>
<dbReference type="Proteomes" id="UP001146351">
    <property type="component" value="Unassembled WGS sequence"/>
</dbReference>
<accession>A0A9W9I5K0</accession>
<reference evidence="2" key="1">
    <citation type="submission" date="2022-11" db="EMBL/GenBank/DDBJ databases">
        <authorList>
            <person name="Petersen C."/>
        </authorList>
    </citation>
    <scope>NUCLEOTIDE SEQUENCE</scope>
    <source>
        <strain evidence="2">IBT 21917</strain>
    </source>
</reference>
<evidence type="ECO:0000313" key="3">
    <source>
        <dbReference type="Proteomes" id="UP001146351"/>
    </source>
</evidence>
<keyword evidence="3" id="KW-1185">Reference proteome</keyword>
<dbReference type="EMBL" id="JAPQKO010000005">
    <property type="protein sequence ID" value="KAJ5162280.1"/>
    <property type="molecule type" value="Genomic_DNA"/>
</dbReference>
<protein>
    <submittedName>
        <fullName evidence="2">Uncharacterized protein</fullName>
    </submittedName>
</protein>
<feature type="region of interest" description="Disordered" evidence="1">
    <location>
        <begin position="148"/>
        <end position="234"/>
    </location>
</feature>
<gene>
    <name evidence="2" type="ORF">N7492_007672</name>
</gene>
<organism evidence="2 3">
    <name type="scientific">Penicillium capsulatum</name>
    <dbReference type="NCBI Taxonomy" id="69766"/>
    <lineage>
        <taxon>Eukaryota</taxon>
        <taxon>Fungi</taxon>
        <taxon>Dikarya</taxon>
        <taxon>Ascomycota</taxon>
        <taxon>Pezizomycotina</taxon>
        <taxon>Eurotiomycetes</taxon>
        <taxon>Eurotiomycetidae</taxon>
        <taxon>Eurotiales</taxon>
        <taxon>Aspergillaceae</taxon>
        <taxon>Penicillium</taxon>
    </lineage>
</organism>
<dbReference type="AlphaFoldDB" id="A0A9W9I5K0"/>
<name>A0A9W9I5K0_9EURO</name>
<feature type="region of interest" description="Disordered" evidence="1">
    <location>
        <begin position="42"/>
        <end position="73"/>
    </location>
</feature>
<feature type="compositionally biased region" description="Low complexity" evidence="1">
    <location>
        <begin position="162"/>
        <end position="193"/>
    </location>
</feature>
<sequence length="234" mass="23908">MAPPDEDPEVKREVVADTGETEPPCPSLSSFVASAILSSSIRNSPSIKREGTESSSIFPTAPRIPPPTAATPSHKWTKVALTGAISALRDASLALADASRALARAGSALPEGDPTMDAATFALDASANALVAALAAPRLAATIDPTDASAGTSTGVSHDVPDANAPAASATSTTTGTTDAPSTATTTPASNGAVTRGFQWHAVSAPPSPRVLVRRHSRGQAWYRNKSQHREPRS</sequence>
<feature type="region of interest" description="Disordered" evidence="1">
    <location>
        <begin position="1"/>
        <end position="28"/>
    </location>
</feature>
<proteinExistence type="predicted"/>
<evidence type="ECO:0000313" key="2">
    <source>
        <dbReference type="EMBL" id="KAJ5162280.1"/>
    </source>
</evidence>